<reference evidence="1" key="1">
    <citation type="submission" date="2023-06" db="EMBL/GenBank/DDBJ databases">
        <title>Genomic analysis of the entomopathogenic nematode Steinernema hermaphroditum.</title>
        <authorList>
            <person name="Schwarz E.M."/>
            <person name="Heppert J.K."/>
            <person name="Baniya A."/>
            <person name="Schwartz H.T."/>
            <person name="Tan C.-H."/>
            <person name="Antoshechkin I."/>
            <person name="Sternberg P.W."/>
            <person name="Goodrich-Blair H."/>
            <person name="Dillman A.R."/>
        </authorList>
    </citation>
    <scope>NUCLEOTIDE SEQUENCE</scope>
    <source>
        <strain evidence="1">PS9179</strain>
        <tissue evidence="1">Whole animal</tissue>
    </source>
</reference>
<dbReference type="AlphaFoldDB" id="A0AA39HNP8"/>
<evidence type="ECO:0000313" key="1">
    <source>
        <dbReference type="EMBL" id="KAK0408057.1"/>
    </source>
</evidence>
<dbReference type="Proteomes" id="UP001175271">
    <property type="component" value="Unassembled WGS sequence"/>
</dbReference>
<evidence type="ECO:0000313" key="2">
    <source>
        <dbReference type="Proteomes" id="UP001175271"/>
    </source>
</evidence>
<sequence>MDQLSGEIVDRILDHVNCKSMVRTAAGPSEHWAIRAADHLKRRFFLNVDIYIYGKAKDEIDDPVVDSSKQKVEDEKIQVCVKRKFFHEESFALWDFKNATWDRRYAQIQSISIQSFDRQDQLPIERAAAALEEVLQFVSLPVDSIERSRSSLEIHNISPSAVDTALKILQAVHKTFNQLRNINPQANHSSINDYLKNYVCEGTLLQSLYIEAPCDVHMIKVFIDKWLHSNVYLRLELSRRPPEDLLNAYGISDSLIQHPSRRCSLFFDLIEGGKYFVEELGHYNYKKVVSLIADWKNGSRLLLGAVQAKNAFHDFSKKRMILMETEDIWDRLMDTCRLINAVHGGLNSIVIQHHFDTGSLVLCKYLASRRVLTLDVSYKTFTVAAFEAIIDDWKKSDGNYVTIGHSTIEMNIKFCYREGIPNSLLWVEENEFNFITHPTENARLKLQRLFAETWEVTLRLSIVRVDPEVMAR</sequence>
<keyword evidence="2" id="KW-1185">Reference proteome</keyword>
<accession>A0AA39HNP8</accession>
<gene>
    <name evidence="1" type="ORF">QR680_003752</name>
</gene>
<organism evidence="1 2">
    <name type="scientific">Steinernema hermaphroditum</name>
    <dbReference type="NCBI Taxonomy" id="289476"/>
    <lineage>
        <taxon>Eukaryota</taxon>
        <taxon>Metazoa</taxon>
        <taxon>Ecdysozoa</taxon>
        <taxon>Nematoda</taxon>
        <taxon>Chromadorea</taxon>
        <taxon>Rhabditida</taxon>
        <taxon>Tylenchina</taxon>
        <taxon>Panagrolaimomorpha</taxon>
        <taxon>Strongyloidoidea</taxon>
        <taxon>Steinernematidae</taxon>
        <taxon>Steinernema</taxon>
    </lineage>
</organism>
<evidence type="ECO:0008006" key="3">
    <source>
        <dbReference type="Google" id="ProtNLM"/>
    </source>
</evidence>
<protein>
    <recommendedName>
        <fullName evidence="3">F-box domain-containing protein</fullName>
    </recommendedName>
</protein>
<proteinExistence type="predicted"/>
<dbReference type="EMBL" id="JAUCMV010000003">
    <property type="protein sequence ID" value="KAK0408057.1"/>
    <property type="molecule type" value="Genomic_DNA"/>
</dbReference>
<comment type="caution">
    <text evidence="1">The sequence shown here is derived from an EMBL/GenBank/DDBJ whole genome shotgun (WGS) entry which is preliminary data.</text>
</comment>
<name>A0AA39HNP8_9BILA</name>